<reference evidence="1" key="1">
    <citation type="journal article" date="2014" name="Front. Microbiol.">
        <title>High frequency of phylogenetically diverse reductive dehalogenase-homologous genes in deep subseafloor sedimentary metagenomes.</title>
        <authorList>
            <person name="Kawai M."/>
            <person name="Futagami T."/>
            <person name="Toyoda A."/>
            <person name="Takaki Y."/>
            <person name="Nishi S."/>
            <person name="Hori S."/>
            <person name="Arai W."/>
            <person name="Tsubouchi T."/>
            <person name="Morono Y."/>
            <person name="Uchiyama I."/>
            <person name="Ito T."/>
            <person name="Fujiyama A."/>
            <person name="Inagaki F."/>
            <person name="Takami H."/>
        </authorList>
    </citation>
    <scope>NUCLEOTIDE SEQUENCE</scope>
    <source>
        <strain evidence="1">Expedition CK06-06</strain>
    </source>
</reference>
<accession>X1RCV4</accession>
<organism evidence="1">
    <name type="scientific">marine sediment metagenome</name>
    <dbReference type="NCBI Taxonomy" id="412755"/>
    <lineage>
        <taxon>unclassified sequences</taxon>
        <taxon>metagenomes</taxon>
        <taxon>ecological metagenomes</taxon>
    </lineage>
</organism>
<name>X1RCV4_9ZZZZ</name>
<sequence>MTSKAHALAREELIRALTAYTGIATDDGAADGTTIVDANLDGKNDFITEKTIIIMSGPAAYEDKGAQSFVSAHPATITLQGTGFSAQIVAGTIYRILNISSVEIDVANIKTVVDAIKTQTDKIATKMLFSMDFWSVAQATAQITTTPEVVALPSVTPSLPNGVTITRAIAMMKFRKVSNGDAAANYIDTTTGGPHDPALQVDKAAAGYIDALLLPDTFLRVEGDGIEGGDVLVGDTDIKVKVESGVATTFQLGDDLRCLATTLDLYDIQVGLRIRYSV</sequence>
<proteinExistence type="predicted"/>
<comment type="caution">
    <text evidence="1">The sequence shown here is derived from an EMBL/GenBank/DDBJ whole genome shotgun (WGS) entry which is preliminary data.</text>
</comment>
<gene>
    <name evidence="1" type="ORF">S12H4_02035</name>
</gene>
<dbReference type="AlphaFoldDB" id="X1RCV4"/>
<evidence type="ECO:0000313" key="1">
    <source>
        <dbReference type="EMBL" id="GAI64851.1"/>
    </source>
</evidence>
<dbReference type="EMBL" id="BARW01000462">
    <property type="protein sequence ID" value="GAI64851.1"/>
    <property type="molecule type" value="Genomic_DNA"/>
</dbReference>
<protein>
    <submittedName>
        <fullName evidence="1">Uncharacterized protein</fullName>
    </submittedName>
</protein>